<accession>A0A951UTA2</accession>
<feature type="transmembrane region" description="Helical" evidence="5">
    <location>
        <begin position="238"/>
        <end position="257"/>
    </location>
</feature>
<feature type="transmembrane region" description="Helical" evidence="5">
    <location>
        <begin position="364"/>
        <end position="383"/>
    </location>
</feature>
<sequence>MPDVKQNKILLLYQCFLAILAVGIFFTATDIYLFDSGKLPPSYVTALALGFAATPLIPSFLSKNIKYLPFAILKWCLFYFVLTLIYYLLSIKNDVVKQEFNDRIFVVVYLLIMLFIFSGEAIVQKSARWAMFAATFWNIYTYIYELFSPEVWVTLTTMNDSAGRAAGFYKNPNKAGLALVYSLVFAIQLLPKKYRLHFIIITFIGVLTTFSRGAIICTIILILLFFLKDVLYRHQLTYFFGAALCLILNLAVLGDYLKTEAVNLGISNYDIQTRIETFTNPSSRDASDDTSRTDIVSFALGKFWEKPLFGNGLAYDQQWEGEVRPHNMYLLYMVQHGVVGLFIVHFLAFSAIKSARGETKKLGFFFLILTSVTSFFSHTLFYNRESVMLFALMGVLSKQSYLNHVNSSGDKS</sequence>
<evidence type="ECO:0000259" key="6">
    <source>
        <dbReference type="Pfam" id="PF04932"/>
    </source>
</evidence>
<name>A0A951UTA2_9CYAN</name>
<feature type="transmembrane region" description="Helical" evidence="5">
    <location>
        <begin position="40"/>
        <end position="61"/>
    </location>
</feature>
<feature type="transmembrane region" description="Helical" evidence="5">
    <location>
        <begin position="104"/>
        <end position="123"/>
    </location>
</feature>
<reference evidence="7" key="2">
    <citation type="journal article" date="2022" name="Microbiol. Resour. Announc.">
        <title>Metagenome Sequencing to Explore Phylogenomics of Terrestrial Cyanobacteria.</title>
        <authorList>
            <person name="Ward R.D."/>
            <person name="Stajich J.E."/>
            <person name="Johansen J.R."/>
            <person name="Huntemann M."/>
            <person name="Clum A."/>
            <person name="Foster B."/>
            <person name="Foster B."/>
            <person name="Roux S."/>
            <person name="Palaniappan K."/>
            <person name="Varghese N."/>
            <person name="Mukherjee S."/>
            <person name="Reddy T.B.K."/>
            <person name="Daum C."/>
            <person name="Copeland A."/>
            <person name="Chen I.A."/>
            <person name="Ivanova N.N."/>
            <person name="Kyrpides N.C."/>
            <person name="Shapiro N."/>
            <person name="Eloe-Fadrosh E.A."/>
            <person name="Pietrasiak N."/>
        </authorList>
    </citation>
    <scope>NUCLEOTIDE SEQUENCE</scope>
    <source>
        <strain evidence="7">GSE-NOS-MK-12-04C</strain>
    </source>
</reference>
<evidence type="ECO:0000256" key="5">
    <source>
        <dbReference type="SAM" id="Phobius"/>
    </source>
</evidence>
<dbReference type="GO" id="GO:0016874">
    <property type="term" value="F:ligase activity"/>
    <property type="evidence" value="ECO:0007669"/>
    <property type="project" value="UniProtKB-KW"/>
</dbReference>
<feature type="transmembrane region" description="Helical" evidence="5">
    <location>
        <begin position="198"/>
        <end position="226"/>
    </location>
</feature>
<feature type="transmembrane region" description="Helical" evidence="5">
    <location>
        <begin position="68"/>
        <end position="89"/>
    </location>
</feature>
<dbReference type="Proteomes" id="UP000729701">
    <property type="component" value="Unassembled WGS sequence"/>
</dbReference>
<keyword evidence="2 5" id="KW-0812">Transmembrane</keyword>
<proteinExistence type="predicted"/>
<evidence type="ECO:0000256" key="4">
    <source>
        <dbReference type="ARBA" id="ARBA00023136"/>
    </source>
</evidence>
<reference evidence="7" key="1">
    <citation type="submission" date="2021-05" db="EMBL/GenBank/DDBJ databases">
        <authorList>
            <person name="Pietrasiak N."/>
            <person name="Ward R."/>
            <person name="Stajich J.E."/>
            <person name="Kurbessoian T."/>
        </authorList>
    </citation>
    <scope>NUCLEOTIDE SEQUENCE</scope>
    <source>
        <strain evidence="7">GSE-NOS-MK-12-04C</strain>
    </source>
</reference>
<dbReference type="AlphaFoldDB" id="A0A951UTA2"/>
<evidence type="ECO:0000256" key="3">
    <source>
        <dbReference type="ARBA" id="ARBA00022989"/>
    </source>
</evidence>
<dbReference type="Pfam" id="PF04932">
    <property type="entry name" value="Wzy_C"/>
    <property type="match status" value="1"/>
</dbReference>
<keyword evidence="3 5" id="KW-1133">Transmembrane helix</keyword>
<feature type="domain" description="O-antigen ligase-related" evidence="6">
    <location>
        <begin position="198"/>
        <end position="343"/>
    </location>
</feature>
<feature type="transmembrane region" description="Helical" evidence="5">
    <location>
        <begin position="329"/>
        <end position="352"/>
    </location>
</feature>
<dbReference type="PANTHER" id="PTHR37422:SF13">
    <property type="entry name" value="LIPOPOLYSACCHARIDE BIOSYNTHESIS PROTEIN PA4999-RELATED"/>
    <property type="match status" value="1"/>
</dbReference>
<dbReference type="GO" id="GO:0016020">
    <property type="term" value="C:membrane"/>
    <property type="evidence" value="ECO:0007669"/>
    <property type="project" value="UniProtKB-SubCell"/>
</dbReference>
<comment type="subcellular location">
    <subcellularLocation>
        <location evidence="1">Membrane</location>
        <topology evidence="1">Multi-pass membrane protein</topology>
    </subcellularLocation>
</comment>
<evidence type="ECO:0000256" key="2">
    <source>
        <dbReference type="ARBA" id="ARBA00022692"/>
    </source>
</evidence>
<keyword evidence="4 5" id="KW-0472">Membrane</keyword>
<evidence type="ECO:0000313" key="7">
    <source>
        <dbReference type="EMBL" id="MBW4668291.1"/>
    </source>
</evidence>
<dbReference type="InterPro" id="IPR051533">
    <property type="entry name" value="WaaL-like"/>
</dbReference>
<protein>
    <submittedName>
        <fullName evidence="7">O-antigen ligase family protein</fullName>
    </submittedName>
</protein>
<comment type="caution">
    <text evidence="7">The sequence shown here is derived from an EMBL/GenBank/DDBJ whole genome shotgun (WGS) entry which is preliminary data.</text>
</comment>
<evidence type="ECO:0000313" key="8">
    <source>
        <dbReference type="Proteomes" id="UP000729701"/>
    </source>
</evidence>
<dbReference type="PANTHER" id="PTHR37422">
    <property type="entry name" value="TEICHURONIC ACID BIOSYNTHESIS PROTEIN TUAE"/>
    <property type="match status" value="1"/>
</dbReference>
<feature type="transmembrane region" description="Helical" evidence="5">
    <location>
        <begin position="12"/>
        <end position="34"/>
    </location>
</feature>
<keyword evidence="7" id="KW-0436">Ligase</keyword>
<evidence type="ECO:0000256" key="1">
    <source>
        <dbReference type="ARBA" id="ARBA00004141"/>
    </source>
</evidence>
<dbReference type="EMBL" id="JAHHGZ010000012">
    <property type="protein sequence ID" value="MBW4668291.1"/>
    <property type="molecule type" value="Genomic_DNA"/>
</dbReference>
<feature type="transmembrane region" description="Helical" evidence="5">
    <location>
        <begin position="135"/>
        <end position="155"/>
    </location>
</feature>
<organism evidence="7 8">
    <name type="scientific">Cyanomargarita calcarea GSE-NOS-MK-12-04C</name>
    <dbReference type="NCBI Taxonomy" id="2839659"/>
    <lineage>
        <taxon>Bacteria</taxon>
        <taxon>Bacillati</taxon>
        <taxon>Cyanobacteriota</taxon>
        <taxon>Cyanophyceae</taxon>
        <taxon>Nostocales</taxon>
        <taxon>Cyanomargaritaceae</taxon>
        <taxon>Cyanomargarita</taxon>
    </lineage>
</organism>
<dbReference type="InterPro" id="IPR007016">
    <property type="entry name" value="O-antigen_ligase-rel_domated"/>
</dbReference>
<gene>
    <name evidence="7" type="ORF">KME60_12920</name>
</gene>
<feature type="transmembrane region" description="Helical" evidence="5">
    <location>
        <begin position="175"/>
        <end position="191"/>
    </location>
</feature>